<dbReference type="GO" id="GO:0006351">
    <property type="term" value="P:DNA-templated transcription"/>
    <property type="evidence" value="ECO:0007669"/>
    <property type="project" value="TreeGrafter"/>
</dbReference>
<protein>
    <submittedName>
        <fullName evidence="6">Transcriptional regulator</fullName>
    </submittedName>
</protein>
<dbReference type="InterPro" id="IPR000847">
    <property type="entry name" value="LysR_HTH_N"/>
</dbReference>
<evidence type="ECO:0000256" key="1">
    <source>
        <dbReference type="ARBA" id="ARBA00009437"/>
    </source>
</evidence>
<dbReference type="PRINTS" id="PR00039">
    <property type="entry name" value="HTHLYSR"/>
</dbReference>
<dbReference type="Gene3D" id="1.10.10.10">
    <property type="entry name" value="Winged helix-like DNA-binding domain superfamily/Winged helix DNA-binding domain"/>
    <property type="match status" value="1"/>
</dbReference>
<evidence type="ECO:0000256" key="2">
    <source>
        <dbReference type="ARBA" id="ARBA00023015"/>
    </source>
</evidence>
<dbReference type="InterPro" id="IPR036388">
    <property type="entry name" value="WH-like_DNA-bd_sf"/>
</dbReference>
<evidence type="ECO:0000256" key="4">
    <source>
        <dbReference type="ARBA" id="ARBA00023163"/>
    </source>
</evidence>
<evidence type="ECO:0000256" key="3">
    <source>
        <dbReference type="ARBA" id="ARBA00023125"/>
    </source>
</evidence>
<dbReference type="Pfam" id="PF00126">
    <property type="entry name" value="HTH_1"/>
    <property type="match status" value="1"/>
</dbReference>
<dbReference type="OrthoDB" id="5825379at2"/>
<evidence type="ECO:0000313" key="7">
    <source>
        <dbReference type="Proteomes" id="UP000194841"/>
    </source>
</evidence>
<comment type="similarity">
    <text evidence="1">Belongs to the LysR transcriptional regulatory family.</text>
</comment>
<dbReference type="AlphaFoldDB" id="A0A244CLK2"/>
<dbReference type="GO" id="GO:0003700">
    <property type="term" value="F:DNA-binding transcription factor activity"/>
    <property type="evidence" value="ECO:0007669"/>
    <property type="project" value="InterPro"/>
</dbReference>
<dbReference type="PANTHER" id="PTHR30537">
    <property type="entry name" value="HTH-TYPE TRANSCRIPTIONAL REGULATOR"/>
    <property type="match status" value="1"/>
</dbReference>
<dbReference type="FunFam" id="1.10.10.10:FF:000001">
    <property type="entry name" value="LysR family transcriptional regulator"/>
    <property type="match status" value="1"/>
</dbReference>
<keyword evidence="2" id="KW-0805">Transcription regulation</keyword>
<dbReference type="RefSeq" id="WP_086745461.1">
    <property type="nucleotide sequence ID" value="NZ_MWPV01000006.1"/>
</dbReference>
<dbReference type="InterPro" id="IPR036390">
    <property type="entry name" value="WH_DNA-bd_sf"/>
</dbReference>
<dbReference type="PANTHER" id="PTHR30537:SF5">
    <property type="entry name" value="HTH-TYPE TRANSCRIPTIONAL ACTIVATOR TTDR-RELATED"/>
    <property type="match status" value="1"/>
</dbReference>
<organism evidence="6 7">
    <name type="scientific">Pseudoalteromonas ulvae</name>
    <dbReference type="NCBI Taxonomy" id="107327"/>
    <lineage>
        <taxon>Bacteria</taxon>
        <taxon>Pseudomonadati</taxon>
        <taxon>Pseudomonadota</taxon>
        <taxon>Gammaproteobacteria</taxon>
        <taxon>Alteromonadales</taxon>
        <taxon>Pseudoalteromonadaceae</taxon>
        <taxon>Pseudoalteromonas</taxon>
    </lineage>
</organism>
<proteinExistence type="inferred from homology"/>
<keyword evidence="7" id="KW-1185">Reference proteome</keyword>
<accession>A0A244CLK2</accession>
<dbReference type="EMBL" id="MWPV01000006">
    <property type="protein sequence ID" value="OUL56490.1"/>
    <property type="molecule type" value="Genomic_DNA"/>
</dbReference>
<dbReference type="GO" id="GO:0043565">
    <property type="term" value="F:sequence-specific DNA binding"/>
    <property type="evidence" value="ECO:0007669"/>
    <property type="project" value="TreeGrafter"/>
</dbReference>
<name>A0A244CLK2_PSEDV</name>
<dbReference type="Gene3D" id="3.40.190.290">
    <property type="match status" value="1"/>
</dbReference>
<gene>
    <name evidence="6" type="ORF">B1199_17665</name>
</gene>
<reference evidence="6 7" key="1">
    <citation type="submission" date="2017-02" db="EMBL/GenBank/DDBJ databases">
        <title>Pseudoalteromonas ulvae TC14 Genome.</title>
        <authorList>
            <person name="Molmeret M."/>
        </authorList>
    </citation>
    <scope>NUCLEOTIDE SEQUENCE [LARGE SCALE GENOMIC DNA]</scope>
    <source>
        <strain evidence="6">TC14</strain>
    </source>
</reference>
<dbReference type="SUPFAM" id="SSF53850">
    <property type="entry name" value="Periplasmic binding protein-like II"/>
    <property type="match status" value="1"/>
</dbReference>
<keyword evidence="4" id="KW-0804">Transcription</keyword>
<evidence type="ECO:0000313" key="6">
    <source>
        <dbReference type="EMBL" id="OUL56490.1"/>
    </source>
</evidence>
<keyword evidence="3" id="KW-0238">DNA-binding</keyword>
<dbReference type="PROSITE" id="PS50931">
    <property type="entry name" value="HTH_LYSR"/>
    <property type="match status" value="1"/>
</dbReference>
<dbReference type="SUPFAM" id="SSF46785">
    <property type="entry name" value="Winged helix' DNA-binding domain"/>
    <property type="match status" value="1"/>
</dbReference>
<comment type="caution">
    <text evidence="6">The sequence shown here is derived from an EMBL/GenBank/DDBJ whole genome shotgun (WGS) entry which is preliminary data.</text>
</comment>
<feature type="domain" description="HTH lysR-type" evidence="5">
    <location>
        <begin position="1"/>
        <end position="59"/>
    </location>
</feature>
<dbReference type="InterPro" id="IPR005119">
    <property type="entry name" value="LysR_subst-bd"/>
</dbReference>
<sequence>MNKLRHMSLFMSIVEAGSITAAADKLNLSKSVLSQHLKKLEAELAITLLKRTTRRQSLTPAGERFYQHCHQMHNVAEQAWNEVFELQHEPMGLITITAPHGLMNSIVVPAITNAFKPYTQVKFNLICDDAHLDLMQHNIDLAIRVGESPDSNYRQTAIGTLHDCLCQKRAIEIDLHKVSYIANHWQANNISHNINGQTYQFDVKHRTNTLMQTVALIEAGCGIGLIPDTLAYHNSQMQVIARLAQSTIYALHPYSAAIPLAVSMARHAIELKLANKQRTE</sequence>
<dbReference type="Proteomes" id="UP000194841">
    <property type="component" value="Unassembled WGS sequence"/>
</dbReference>
<evidence type="ECO:0000259" key="5">
    <source>
        <dbReference type="PROSITE" id="PS50931"/>
    </source>
</evidence>
<dbReference type="Pfam" id="PF03466">
    <property type="entry name" value="LysR_substrate"/>
    <property type="match status" value="1"/>
</dbReference>
<dbReference type="InterPro" id="IPR058163">
    <property type="entry name" value="LysR-type_TF_proteobact-type"/>
</dbReference>